<dbReference type="Gene3D" id="1.10.287.950">
    <property type="entry name" value="Methyl-accepting chemotaxis protein"/>
    <property type="match status" value="1"/>
</dbReference>
<accession>K9WAP5</accession>
<dbReference type="PATRIC" id="fig|1173027.3.peg.1755"/>
<comment type="similarity">
    <text evidence="3">Belongs to the methyl-accepting chemotaxis (MCP) protein family.</text>
</comment>
<dbReference type="EMBL" id="CP003630">
    <property type="protein sequence ID" value="AFZ17455.1"/>
    <property type="molecule type" value="Genomic_DNA"/>
</dbReference>
<dbReference type="InterPro" id="IPR016132">
    <property type="entry name" value="Phyto_chromo_attachment"/>
</dbReference>
<evidence type="ECO:0000256" key="1">
    <source>
        <dbReference type="ARBA" id="ARBA00022500"/>
    </source>
</evidence>
<evidence type="ECO:0000256" key="2">
    <source>
        <dbReference type="ARBA" id="ARBA00023224"/>
    </source>
</evidence>
<dbReference type="KEGG" id="mic:Mic7113_1581"/>
<dbReference type="SUPFAM" id="SSF103190">
    <property type="entry name" value="Sensory domain-like"/>
    <property type="match status" value="1"/>
</dbReference>
<proteinExistence type="inferred from homology"/>
<dbReference type="eggNOG" id="COG2203">
    <property type="taxonomic scope" value="Bacteria"/>
</dbReference>
<evidence type="ECO:0000313" key="8">
    <source>
        <dbReference type="EMBL" id="AFZ17455.1"/>
    </source>
</evidence>
<evidence type="ECO:0000256" key="4">
    <source>
        <dbReference type="PROSITE-ProRule" id="PRU00284"/>
    </source>
</evidence>
<dbReference type="AlphaFoldDB" id="K9WAP5"/>
<dbReference type="PANTHER" id="PTHR32089:SF114">
    <property type="entry name" value="METHYL-ACCEPTING CHEMOTAXIS PROTEIN MCPB"/>
    <property type="match status" value="1"/>
</dbReference>
<evidence type="ECO:0000256" key="3">
    <source>
        <dbReference type="ARBA" id="ARBA00029447"/>
    </source>
</evidence>
<reference evidence="8 9" key="1">
    <citation type="submission" date="2012-06" db="EMBL/GenBank/DDBJ databases">
        <title>Finished chromosome of genome of Microcoleus sp. PCC 7113.</title>
        <authorList>
            <consortium name="US DOE Joint Genome Institute"/>
            <person name="Gugger M."/>
            <person name="Coursin T."/>
            <person name="Rippka R."/>
            <person name="Tandeau De Marsac N."/>
            <person name="Huntemann M."/>
            <person name="Wei C.-L."/>
            <person name="Han J."/>
            <person name="Detter J.C."/>
            <person name="Han C."/>
            <person name="Tapia R."/>
            <person name="Chen A."/>
            <person name="Kyrpides N."/>
            <person name="Mavromatis K."/>
            <person name="Markowitz V."/>
            <person name="Szeto E."/>
            <person name="Ivanova N."/>
            <person name="Pagani I."/>
            <person name="Pati A."/>
            <person name="Goodwin L."/>
            <person name="Nordberg H.P."/>
            <person name="Cantor M.N."/>
            <person name="Hua S.X."/>
            <person name="Woyke T."/>
            <person name="Kerfeld C.A."/>
        </authorList>
    </citation>
    <scope>NUCLEOTIDE SEQUENCE [LARGE SCALE GENOMIC DNA]</scope>
    <source>
        <strain evidence="8 9">PCC 7113</strain>
    </source>
</reference>
<evidence type="ECO:0000259" key="7">
    <source>
        <dbReference type="PROSITE" id="PS50885"/>
    </source>
</evidence>
<dbReference type="Pfam" id="PF00672">
    <property type="entry name" value="HAMP"/>
    <property type="match status" value="1"/>
</dbReference>
<dbReference type="SMART" id="SM00065">
    <property type="entry name" value="GAF"/>
    <property type="match status" value="1"/>
</dbReference>
<feature type="domain" description="Phytochrome chromophore attachment site" evidence="5">
    <location>
        <begin position="457"/>
        <end position="593"/>
    </location>
</feature>
<dbReference type="SUPFAM" id="SSF58104">
    <property type="entry name" value="Methyl-accepting chemotaxis protein (MCP) signaling domain"/>
    <property type="match status" value="1"/>
</dbReference>
<dbReference type="SMART" id="SM00304">
    <property type="entry name" value="HAMP"/>
    <property type="match status" value="2"/>
</dbReference>
<dbReference type="Pfam" id="PF00015">
    <property type="entry name" value="MCPsignal"/>
    <property type="match status" value="1"/>
</dbReference>
<dbReference type="GO" id="GO:0016020">
    <property type="term" value="C:membrane"/>
    <property type="evidence" value="ECO:0007669"/>
    <property type="project" value="InterPro"/>
</dbReference>
<evidence type="ECO:0000259" key="5">
    <source>
        <dbReference type="PROSITE" id="PS50046"/>
    </source>
</evidence>
<dbReference type="HOGENOM" id="CLU_000445_50_2_3"/>
<organism evidence="8 9">
    <name type="scientific">Allocoleopsis franciscana PCC 7113</name>
    <dbReference type="NCBI Taxonomy" id="1173027"/>
    <lineage>
        <taxon>Bacteria</taxon>
        <taxon>Bacillati</taxon>
        <taxon>Cyanobacteriota</taxon>
        <taxon>Cyanophyceae</taxon>
        <taxon>Coleofasciculales</taxon>
        <taxon>Coleofasciculaceae</taxon>
        <taxon>Allocoleopsis</taxon>
        <taxon>Allocoleopsis franciscana</taxon>
    </lineage>
</organism>
<sequence length="984" mass="106885">MTGIELPSVASTSSPNLSYSKKHKSLSLKWFENLPVRGKQLTGLFTSEVISIVGLVGVGAVLIVAAGRTQLVRQAESELAVAQINYDFKINQMESSFRAQSDNAAIITAAIAHAQNQPLTPELRGQIKQILKNEAQASNIEYATLVGKDRRIIVNANADRTGETFDPNNLVSQVLSNSQPLQASQIISGSDLSKESPPLAQGLANQDALIRYTITPVKDPKTGSVVGTLVSGDVVNGKLSMVENTVKAFGGGYSAVYARQPSGKFALATALDQGIAKDVAQAKPNVPLFDPSVLEKAVAAPNQVVTGRAVAGTQSYTVAAKALSDVNGKPVAVLVRGTEENALNKLLGDSLLLQLAVSALTLAVDVGLAVLLGRTIAQPIKRLQQTTQRFARGDRQVRAKALTNDEVGQLAHTFNELADSIVLNERVLEQQARYQKAEAERSQAFAEFTSRLYKSLDVQDILNTVVNGVRDLLQVERVLVYSFQENYRNGTVTAESVVSGWMNAIDLVSYDLLETRDIEQFKTGQVVICNDIYDGSNTVVRFDILQHLQVKATMIAPLFLGNNLLGLLCVQQCSEPRNWQPQEIALFQQAQAQSNLALQQAHLIEQLKRARQEAELGRQKAIEFAQVEQARQVAELTSIEQRQQKEELQHQVLTLLQDIEASADGDFTVRANVTEGTIGTVADFFNAIIENLRQIVWQVQQTAIQVNSALQVDEQSVEQLSLTALKQADEISQSLESILAMTSSIQAVAENARQAAAITRIASTAAQTGGKAIDSTVNNIVNLRERVVETTNKAKVLDESSQEIAKVVTLVQEISLKTNLLAINAGLEASRAGAEGEGFRVVADQIGKLAKQSVSATKEIEQVLEVIQQNTKGVVEAMEEGRTQVINSTEMILDVRQSLEEIFEVSHQIDGLVQSISDATVSQAQTSQIVTALMQEIAQISQQTSDSSLQVSSSLRQTVEVAQYLQQSVGRFKIGSFEDETWER</sequence>
<dbReference type="SMART" id="SM00283">
    <property type="entry name" value="MA"/>
    <property type="match status" value="1"/>
</dbReference>
<dbReference type="SUPFAM" id="SSF55781">
    <property type="entry name" value="GAF domain-like"/>
    <property type="match status" value="1"/>
</dbReference>
<feature type="domain" description="HAMP" evidence="7">
    <location>
        <begin position="374"/>
        <end position="426"/>
    </location>
</feature>
<dbReference type="InterPro" id="IPR003660">
    <property type="entry name" value="HAMP_dom"/>
</dbReference>
<dbReference type="Gene3D" id="3.30.450.40">
    <property type="match status" value="1"/>
</dbReference>
<keyword evidence="1" id="KW-0145">Chemotaxis</keyword>
<dbReference type="STRING" id="1173027.Mic7113_1581"/>
<dbReference type="InterPro" id="IPR004089">
    <property type="entry name" value="MCPsignal_dom"/>
</dbReference>
<keyword evidence="2 4" id="KW-0807">Transducer</keyword>
<evidence type="ECO:0000259" key="6">
    <source>
        <dbReference type="PROSITE" id="PS50111"/>
    </source>
</evidence>
<dbReference type="SUPFAM" id="SSF158472">
    <property type="entry name" value="HAMP domain-like"/>
    <property type="match status" value="1"/>
</dbReference>
<dbReference type="Gene3D" id="6.10.340.10">
    <property type="match status" value="1"/>
</dbReference>
<dbReference type="Proteomes" id="UP000010471">
    <property type="component" value="Chromosome"/>
</dbReference>
<dbReference type="eggNOG" id="COG0840">
    <property type="taxonomic scope" value="Bacteria"/>
</dbReference>
<dbReference type="GO" id="GO:0006935">
    <property type="term" value="P:chemotaxis"/>
    <property type="evidence" value="ECO:0007669"/>
    <property type="project" value="UniProtKB-KW"/>
</dbReference>
<protein>
    <submittedName>
        <fullName evidence="8">Methyl-accepting chemotaxis protein</fullName>
    </submittedName>
</protein>
<dbReference type="PROSITE" id="PS50111">
    <property type="entry name" value="CHEMOTAXIS_TRANSDUC_2"/>
    <property type="match status" value="1"/>
</dbReference>
<dbReference type="OrthoDB" id="444338at2"/>
<dbReference type="CDD" id="cd06225">
    <property type="entry name" value="HAMP"/>
    <property type="match status" value="1"/>
</dbReference>
<dbReference type="PANTHER" id="PTHR32089">
    <property type="entry name" value="METHYL-ACCEPTING CHEMOTAXIS PROTEIN MCPB"/>
    <property type="match status" value="1"/>
</dbReference>
<dbReference type="Pfam" id="PF01590">
    <property type="entry name" value="GAF"/>
    <property type="match status" value="1"/>
</dbReference>
<dbReference type="RefSeq" id="WP_015181611.1">
    <property type="nucleotide sequence ID" value="NC_019738.1"/>
</dbReference>
<dbReference type="GO" id="GO:0007165">
    <property type="term" value="P:signal transduction"/>
    <property type="evidence" value="ECO:0007669"/>
    <property type="project" value="UniProtKB-KW"/>
</dbReference>
<dbReference type="InterPro" id="IPR003018">
    <property type="entry name" value="GAF"/>
</dbReference>
<dbReference type="InterPro" id="IPR029016">
    <property type="entry name" value="GAF-like_dom_sf"/>
</dbReference>
<dbReference type="eggNOG" id="COG5002">
    <property type="taxonomic scope" value="Bacteria"/>
</dbReference>
<dbReference type="PROSITE" id="PS50046">
    <property type="entry name" value="PHYTOCHROME_2"/>
    <property type="match status" value="1"/>
</dbReference>
<keyword evidence="9" id="KW-1185">Reference proteome</keyword>
<dbReference type="InterPro" id="IPR029151">
    <property type="entry name" value="Sensor-like_sf"/>
</dbReference>
<gene>
    <name evidence="8" type="ORF">Mic7113_1581</name>
</gene>
<name>K9WAP5_9CYAN</name>
<feature type="domain" description="Methyl-accepting transducer" evidence="6">
    <location>
        <begin position="702"/>
        <end position="938"/>
    </location>
</feature>
<dbReference type="PROSITE" id="PS50885">
    <property type="entry name" value="HAMP"/>
    <property type="match status" value="1"/>
</dbReference>
<evidence type="ECO:0000313" key="9">
    <source>
        <dbReference type="Proteomes" id="UP000010471"/>
    </source>
</evidence>